<name>A0A437M113_9PROT</name>
<evidence type="ECO:0000313" key="2">
    <source>
        <dbReference type="Proteomes" id="UP000282957"/>
    </source>
</evidence>
<dbReference type="Proteomes" id="UP000282957">
    <property type="component" value="Unassembled WGS sequence"/>
</dbReference>
<protein>
    <submittedName>
        <fullName evidence="1">Uncharacterized protein</fullName>
    </submittedName>
</protein>
<sequence>MSLTAADCVADPVLALLAMDQEQAEGAPHLSADELIELECRIVETPATTVQGIAARFRRALEGLDQESTGLSDVELATFHATARDLEAFIAASRGRRQSPIPAGVNPLARRDATLAVCRDPSQMRPIA</sequence>
<organism evidence="1 2">
    <name type="scientific">Rhodovarius crocodyli</name>
    <dbReference type="NCBI Taxonomy" id="1979269"/>
    <lineage>
        <taxon>Bacteria</taxon>
        <taxon>Pseudomonadati</taxon>
        <taxon>Pseudomonadota</taxon>
        <taxon>Alphaproteobacteria</taxon>
        <taxon>Acetobacterales</taxon>
        <taxon>Roseomonadaceae</taxon>
        <taxon>Rhodovarius</taxon>
    </lineage>
</organism>
<reference evidence="1 2" key="1">
    <citation type="submission" date="2019-01" db="EMBL/GenBank/DDBJ databases">
        <authorList>
            <person name="Chen W.-M."/>
        </authorList>
    </citation>
    <scope>NUCLEOTIDE SEQUENCE [LARGE SCALE GENOMIC DNA]</scope>
    <source>
        <strain evidence="1 2">CCP-6</strain>
    </source>
</reference>
<keyword evidence="2" id="KW-1185">Reference proteome</keyword>
<comment type="caution">
    <text evidence="1">The sequence shown here is derived from an EMBL/GenBank/DDBJ whole genome shotgun (WGS) entry which is preliminary data.</text>
</comment>
<gene>
    <name evidence="1" type="ORF">EOD42_22400</name>
</gene>
<dbReference type="EMBL" id="SACL01000011">
    <property type="protein sequence ID" value="RVT91409.1"/>
    <property type="molecule type" value="Genomic_DNA"/>
</dbReference>
<accession>A0A437M113</accession>
<evidence type="ECO:0000313" key="1">
    <source>
        <dbReference type="EMBL" id="RVT91409.1"/>
    </source>
</evidence>
<dbReference type="RefSeq" id="WP_127789827.1">
    <property type="nucleotide sequence ID" value="NZ_SACL01000011.1"/>
</dbReference>
<dbReference type="AlphaFoldDB" id="A0A437M113"/>
<proteinExistence type="predicted"/>